<feature type="chain" id="PRO_5033024802" evidence="4">
    <location>
        <begin position="23"/>
        <end position="361"/>
    </location>
</feature>
<dbReference type="SUPFAM" id="SSF53850">
    <property type="entry name" value="Periplasmic binding protein-like II"/>
    <property type="match status" value="1"/>
</dbReference>
<reference evidence="6 7" key="1">
    <citation type="submission" date="2019-12" db="EMBL/GenBank/DDBJ databases">
        <authorList>
            <person name="Lee S.D."/>
        </authorList>
    </citation>
    <scope>NUCLEOTIDE SEQUENCE [LARGE SCALE GENOMIC DNA]</scope>
    <source>
        <strain evidence="6 7">SAP-6</strain>
    </source>
</reference>
<evidence type="ECO:0000256" key="4">
    <source>
        <dbReference type="SAM" id="SignalP"/>
    </source>
</evidence>
<evidence type="ECO:0000313" key="7">
    <source>
        <dbReference type="Proteomes" id="UP000461443"/>
    </source>
</evidence>
<keyword evidence="7" id="KW-1185">Reference proteome</keyword>
<feature type="domain" description="SsuA/THI5-like" evidence="5">
    <location>
        <begin position="44"/>
        <end position="251"/>
    </location>
</feature>
<evidence type="ECO:0000259" key="5">
    <source>
        <dbReference type="Pfam" id="PF09084"/>
    </source>
</evidence>
<sequence length="361" mass="39355">MNKRRYVFSAFFYLSFSLAARAEEQIVVGLNIPQTVVDGSIYSAADKLGYFRAENLAVKTIVFQGAGALLPQVNSKKIDIGFPMPEPVLASYAAGKKPLPVQFFYNARPSGGMELAVLDGSPIKSLADLKGKKIGVGALTWASIPQTRAVLASQGLNPDQDVQIVATGALGAGFLALKEGRVDALNFNQSWHDMLEQSGTKIRRLSYPPEFAAMVGNGFIAHNDTLRDRRAMLVGFGRAITKATLACEANPAFCVQTFWRAQPELKPAAGVYQAKLKESVFLLERRLKRTLYTPEGQPVVPGQYDTGAIARYVTLMHNAGELDTASVPLDNIFTNALVNDINDFDKQAVRQQARVAKLEEN</sequence>
<evidence type="ECO:0000256" key="1">
    <source>
        <dbReference type="ARBA" id="ARBA00004418"/>
    </source>
</evidence>
<protein>
    <submittedName>
        <fullName evidence="6">PhnD/SsuA/transferrin family substrate-binding protein</fullName>
    </submittedName>
</protein>
<evidence type="ECO:0000313" key="6">
    <source>
        <dbReference type="EMBL" id="NDL65483.1"/>
    </source>
</evidence>
<proteinExistence type="inferred from homology"/>
<dbReference type="PANTHER" id="PTHR30024">
    <property type="entry name" value="ALIPHATIC SULFONATES-BINDING PROTEIN-RELATED"/>
    <property type="match status" value="1"/>
</dbReference>
<dbReference type="Proteomes" id="UP000461443">
    <property type="component" value="Unassembled WGS sequence"/>
</dbReference>
<dbReference type="AlphaFoldDB" id="A0A845SJS2"/>
<keyword evidence="3 4" id="KW-0732">Signal</keyword>
<feature type="signal peptide" evidence="4">
    <location>
        <begin position="1"/>
        <end position="22"/>
    </location>
</feature>
<comment type="similarity">
    <text evidence="2">Belongs to the bacterial solute-binding protein SsuA/TauA family.</text>
</comment>
<dbReference type="Gene3D" id="3.40.190.10">
    <property type="entry name" value="Periplasmic binding protein-like II"/>
    <property type="match status" value="2"/>
</dbReference>
<comment type="caution">
    <text evidence="6">The sequence shown here is derived from an EMBL/GenBank/DDBJ whole genome shotgun (WGS) entry which is preliminary data.</text>
</comment>
<organism evidence="6 7">
    <name type="scientific">Acerihabitans arboris</name>
    <dbReference type="NCBI Taxonomy" id="2691583"/>
    <lineage>
        <taxon>Bacteria</taxon>
        <taxon>Pseudomonadati</taxon>
        <taxon>Pseudomonadota</taxon>
        <taxon>Gammaproteobacteria</taxon>
        <taxon>Enterobacterales</taxon>
        <taxon>Pectobacteriaceae</taxon>
        <taxon>Acerihabitans</taxon>
    </lineage>
</organism>
<name>A0A845SJS2_9GAMM</name>
<dbReference type="RefSeq" id="WP_162368196.1">
    <property type="nucleotide sequence ID" value="NZ_WUBS01000019.1"/>
</dbReference>
<dbReference type="Pfam" id="PF09084">
    <property type="entry name" value="NMT1"/>
    <property type="match status" value="1"/>
</dbReference>
<evidence type="ECO:0000256" key="3">
    <source>
        <dbReference type="ARBA" id="ARBA00022729"/>
    </source>
</evidence>
<evidence type="ECO:0000256" key="2">
    <source>
        <dbReference type="ARBA" id="ARBA00010742"/>
    </source>
</evidence>
<dbReference type="GO" id="GO:0042597">
    <property type="term" value="C:periplasmic space"/>
    <property type="evidence" value="ECO:0007669"/>
    <property type="project" value="UniProtKB-SubCell"/>
</dbReference>
<accession>A0A845SJS2</accession>
<reference evidence="6 7" key="2">
    <citation type="submission" date="2020-02" db="EMBL/GenBank/DDBJ databases">
        <title>The new genus of Enterobacteriales.</title>
        <authorList>
            <person name="Kim I.S."/>
        </authorList>
    </citation>
    <scope>NUCLEOTIDE SEQUENCE [LARGE SCALE GENOMIC DNA]</scope>
    <source>
        <strain evidence="6 7">SAP-6</strain>
    </source>
</reference>
<gene>
    <name evidence="6" type="ORF">GRH90_22370</name>
</gene>
<dbReference type="InterPro" id="IPR015168">
    <property type="entry name" value="SsuA/THI5"/>
</dbReference>
<dbReference type="PANTHER" id="PTHR30024:SF47">
    <property type="entry name" value="TAURINE-BINDING PERIPLASMIC PROTEIN"/>
    <property type="match status" value="1"/>
</dbReference>
<dbReference type="EMBL" id="WUBS01000019">
    <property type="protein sequence ID" value="NDL65483.1"/>
    <property type="molecule type" value="Genomic_DNA"/>
</dbReference>
<comment type="subcellular location">
    <subcellularLocation>
        <location evidence="1">Periplasm</location>
    </subcellularLocation>
</comment>